<reference evidence="1" key="2">
    <citation type="submission" date="2020-11" db="EMBL/GenBank/DDBJ databases">
        <authorList>
            <person name="McCartney M.A."/>
            <person name="Auch B."/>
            <person name="Kono T."/>
            <person name="Mallez S."/>
            <person name="Becker A."/>
            <person name="Gohl D.M."/>
            <person name="Silverstein K.A.T."/>
            <person name="Koren S."/>
            <person name="Bechman K.B."/>
            <person name="Herman A."/>
            <person name="Abrahante J.E."/>
            <person name="Garbe J."/>
        </authorList>
    </citation>
    <scope>NUCLEOTIDE SEQUENCE</scope>
    <source>
        <strain evidence="1">Duluth1</strain>
        <tissue evidence="1">Whole animal</tissue>
    </source>
</reference>
<proteinExistence type="predicted"/>
<evidence type="ECO:0000313" key="1">
    <source>
        <dbReference type="EMBL" id="KAH3727410.1"/>
    </source>
</evidence>
<dbReference type="EMBL" id="JAIWYP010000012">
    <property type="protein sequence ID" value="KAH3727410.1"/>
    <property type="molecule type" value="Genomic_DNA"/>
</dbReference>
<accession>A0A9D4CL68</accession>
<reference evidence="1" key="1">
    <citation type="journal article" date="2019" name="bioRxiv">
        <title>The Genome of the Zebra Mussel, Dreissena polymorpha: A Resource for Invasive Species Research.</title>
        <authorList>
            <person name="McCartney M.A."/>
            <person name="Auch B."/>
            <person name="Kono T."/>
            <person name="Mallez S."/>
            <person name="Zhang Y."/>
            <person name="Obille A."/>
            <person name="Becker A."/>
            <person name="Abrahante J.E."/>
            <person name="Garbe J."/>
            <person name="Badalamenti J.P."/>
            <person name="Herman A."/>
            <person name="Mangelson H."/>
            <person name="Liachko I."/>
            <person name="Sullivan S."/>
            <person name="Sone E.D."/>
            <person name="Koren S."/>
            <person name="Silverstein K.A.T."/>
            <person name="Beckman K.B."/>
            <person name="Gohl D.M."/>
        </authorList>
    </citation>
    <scope>NUCLEOTIDE SEQUENCE</scope>
    <source>
        <strain evidence="1">Duluth1</strain>
        <tissue evidence="1">Whole animal</tissue>
    </source>
</reference>
<dbReference type="AlphaFoldDB" id="A0A9D4CL68"/>
<gene>
    <name evidence="1" type="ORF">DPMN_053345</name>
</gene>
<keyword evidence="2" id="KW-1185">Reference proteome</keyword>
<dbReference type="Proteomes" id="UP000828390">
    <property type="component" value="Unassembled WGS sequence"/>
</dbReference>
<evidence type="ECO:0000313" key="2">
    <source>
        <dbReference type="Proteomes" id="UP000828390"/>
    </source>
</evidence>
<sequence>MVCGPTDAKHAACRQHVKRGHSLDCVGVFFDSFINDNDNNRNAAIQHEDLTAPETVIGQNCGQLTNERRTDQSSKQPNLLERFLRFFTCCISKR</sequence>
<comment type="caution">
    <text evidence="1">The sequence shown here is derived from an EMBL/GenBank/DDBJ whole genome shotgun (WGS) entry which is preliminary data.</text>
</comment>
<organism evidence="1 2">
    <name type="scientific">Dreissena polymorpha</name>
    <name type="common">Zebra mussel</name>
    <name type="synonym">Mytilus polymorpha</name>
    <dbReference type="NCBI Taxonomy" id="45954"/>
    <lineage>
        <taxon>Eukaryota</taxon>
        <taxon>Metazoa</taxon>
        <taxon>Spiralia</taxon>
        <taxon>Lophotrochozoa</taxon>
        <taxon>Mollusca</taxon>
        <taxon>Bivalvia</taxon>
        <taxon>Autobranchia</taxon>
        <taxon>Heteroconchia</taxon>
        <taxon>Euheterodonta</taxon>
        <taxon>Imparidentia</taxon>
        <taxon>Neoheterodontei</taxon>
        <taxon>Myida</taxon>
        <taxon>Dreissenoidea</taxon>
        <taxon>Dreissenidae</taxon>
        <taxon>Dreissena</taxon>
    </lineage>
</organism>
<protein>
    <submittedName>
        <fullName evidence="1">Uncharacterized protein</fullName>
    </submittedName>
</protein>
<name>A0A9D4CL68_DREPO</name>